<evidence type="ECO:0000259" key="2">
    <source>
        <dbReference type="Pfam" id="PF13708"/>
    </source>
</evidence>
<dbReference type="KEGG" id="mmob:F6R98_09185"/>
<dbReference type="Pfam" id="PF13708">
    <property type="entry name" value="DUF4942"/>
    <property type="match status" value="1"/>
</dbReference>
<evidence type="ECO:0000313" key="4">
    <source>
        <dbReference type="Proteomes" id="UP000325755"/>
    </source>
</evidence>
<dbReference type="AlphaFoldDB" id="A0A5Q0BS70"/>
<dbReference type="InParanoid" id="A0A5Q0BS70"/>
<proteinExistence type="predicted"/>
<protein>
    <submittedName>
        <fullName evidence="3">DUF4942 domain-containing protein</fullName>
    </submittedName>
</protein>
<feature type="domain" description="DUF4942" evidence="2">
    <location>
        <begin position="114"/>
        <end position="298"/>
    </location>
</feature>
<accession>A0A5Q0BS70</accession>
<dbReference type="OrthoDB" id="6477274at2"/>
<evidence type="ECO:0000313" key="3">
    <source>
        <dbReference type="EMBL" id="QFY45024.1"/>
    </source>
</evidence>
<organism evidence="3 4">
    <name type="scientific">Candidatus Methylospira mobilis</name>
    <dbReference type="NCBI Taxonomy" id="1808979"/>
    <lineage>
        <taxon>Bacteria</taxon>
        <taxon>Pseudomonadati</taxon>
        <taxon>Pseudomonadota</taxon>
        <taxon>Gammaproteobacteria</taxon>
        <taxon>Methylococcales</taxon>
        <taxon>Methylococcaceae</taxon>
        <taxon>Candidatus Methylospira</taxon>
    </lineage>
</organism>
<dbReference type="RefSeq" id="WP_153250983.1">
    <property type="nucleotide sequence ID" value="NZ_CP044205.1"/>
</dbReference>
<dbReference type="Proteomes" id="UP000325755">
    <property type="component" value="Chromosome"/>
</dbReference>
<feature type="compositionally biased region" description="Low complexity" evidence="1">
    <location>
        <begin position="1"/>
        <end position="15"/>
    </location>
</feature>
<feature type="region of interest" description="Disordered" evidence="1">
    <location>
        <begin position="1"/>
        <end position="35"/>
    </location>
</feature>
<name>A0A5Q0BS70_9GAMM</name>
<evidence type="ECO:0000256" key="1">
    <source>
        <dbReference type="SAM" id="MobiDB-lite"/>
    </source>
</evidence>
<gene>
    <name evidence="3" type="ORF">F6R98_09185</name>
</gene>
<dbReference type="EMBL" id="CP044205">
    <property type="protein sequence ID" value="QFY45024.1"/>
    <property type="molecule type" value="Genomic_DNA"/>
</dbReference>
<sequence>MTTTTTHNSNATHSADFPRTPKAHQKADGNGEDTANEQAAFSDVVKSVSIENLINQRAAVKAMLQQAHEIILKASQVAAEAHLGCVADLFETYSGMSQSVAFTKEGAVDRAMNVLDRKGWQYLMEQSGMRTFMDNAARKEWDTSVYEGKIPELTKDNITATFQKLHESRGDLFDRGVINCFHRLSWNYKTNQPFKFGKRLIINRFLDGSGQRWAYLSHSTSNELDDLLRVFHVLDGKPEPDHRQGIYYMVANMINDHTAWIGDYFSLKWFKNGNAHLNFTRPDLVDQMNRILAKHYPDALAAQN</sequence>
<reference evidence="3 4" key="1">
    <citation type="submission" date="2019-09" db="EMBL/GenBank/DDBJ databases">
        <title>Ecophysiology of the spiral-shaped methanotroph Methylospira mobilis as revealed by the complete genome sequence.</title>
        <authorList>
            <person name="Oshkin I.Y."/>
            <person name="Dedysh S.N."/>
            <person name="Miroshnikov K."/>
            <person name="Danilova O.V."/>
            <person name="Hakobyan A."/>
            <person name="Liesack W."/>
        </authorList>
    </citation>
    <scope>NUCLEOTIDE SEQUENCE [LARGE SCALE GENOMIC DNA]</scope>
    <source>
        <strain evidence="3 4">Shm1</strain>
    </source>
</reference>
<dbReference type="InterPro" id="IPR031339">
    <property type="entry name" value="DUF4942"/>
</dbReference>
<keyword evidence="4" id="KW-1185">Reference proteome</keyword>